<dbReference type="FunCoup" id="G0P8C9">
    <property type="interactions" value="1898"/>
</dbReference>
<dbReference type="EMBL" id="GL380131">
    <property type="protein sequence ID" value="EGT47712.1"/>
    <property type="molecule type" value="Genomic_DNA"/>
</dbReference>
<dbReference type="Proteomes" id="UP000008068">
    <property type="component" value="Unassembled WGS sequence"/>
</dbReference>
<protein>
    <submittedName>
        <fullName evidence="2">Uncharacterized protein</fullName>
    </submittedName>
</protein>
<dbReference type="AlphaFoldDB" id="G0P8C9"/>
<dbReference type="eggNOG" id="KOG3575">
    <property type="taxonomic scope" value="Eukaryota"/>
</dbReference>
<proteinExistence type="predicted"/>
<evidence type="ECO:0000313" key="2">
    <source>
        <dbReference type="EMBL" id="EGT47712.1"/>
    </source>
</evidence>
<reference evidence="3" key="1">
    <citation type="submission" date="2011-07" db="EMBL/GenBank/DDBJ databases">
        <authorList>
            <consortium name="Caenorhabditis brenneri Sequencing and Analysis Consortium"/>
            <person name="Wilson R.K."/>
        </authorList>
    </citation>
    <scope>NUCLEOTIDE SEQUENCE [LARGE SCALE GENOMIC DNA]</scope>
    <source>
        <strain evidence="3">PB2801</strain>
    </source>
</reference>
<dbReference type="OMA" id="CTIPTIS"/>
<name>G0P8C9_CAEBE</name>
<dbReference type="OrthoDB" id="5868058at2759"/>
<feature type="chain" id="PRO_5003407069" evidence="1">
    <location>
        <begin position="17"/>
        <end position="418"/>
    </location>
</feature>
<evidence type="ECO:0000313" key="3">
    <source>
        <dbReference type="Proteomes" id="UP000008068"/>
    </source>
</evidence>
<accession>G0P8C9</accession>
<organism evidence="3">
    <name type="scientific">Caenorhabditis brenneri</name>
    <name type="common">Nematode worm</name>
    <dbReference type="NCBI Taxonomy" id="135651"/>
    <lineage>
        <taxon>Eukaryota</taxon>
        <taxon>Metazoa</taxon>
        <taxon>Ecdysozoa</taxon>
        <taxon>Nematoda</taxon>
        <taxon>Chromadorea</taxon>
        <taxon>Rhabditida</taxon>
        <taxon>Rhabditina</taxon>
        <taxon>Rhabditomorpha</taxon>
        <taxon>Rhabditoidea</taxon>
        <taxon>Rhabditidae</taxon>
        <taxon>Peloderinae</taxon>
        <taxon>Caenorhabditis</taxon>
    </lineage>
</organism>
<dbReference type="InParanoid" id="G0P8C9"/>
<dbReference type="HOGENOM" id="CLU_053592_0_0_1"/>
<feature type="signal peptide" evidence="1">
    <location>
        <begin position="1"/>
        <end position="16"/>
    </location>
</feature>
<dbReference type="STRING" id="135651.G0P8C9"/>
<sequence>MKNVLLAALILSNVSCYLYDLSAVTQKCDANPLNPISEKGFTKYFSIPLGGDVEAEYTSYKIVDGSKGSNAVALVFPAEEKVAETDILETTEPKICYSDQNENLEGKLYFVTKAYEDMDLYHYLQASYPVPITKNYTTIFSRTVGGSTISNLQTDAQTAFQIYSGLPGEEDTVLYTYDSQLKLDSIFIPEDHFYILNTGSKTWNFSVKDGGEAPKDIKFDGKGFIMTPGFPKMPSEDYLNLNVQLNDRTDDKLIKVQVSLVKALDGARGQQEGIQLAVGDANVKVTVGSEECNFNALEQLSTEECTHFLSKSTNTFNVKSTNAAYTIQFNLEAAPSTTSTTKSPTTTVKPTAATGGTCAPTTACPAPTPCTNTTCPVCPTVPVCSCSTSTTEVPTTTMGTSTTTVASLISLLTVYYVI</sequence>
<gene>
    <name evidence="2" type="ORF">CAEBREN_11930</name>
</gene>
<keyword evidence="3" id="KW-1185">Reference proteome</keyword>
<evidence type="ECO:0000256" key="1">
    <source>
        <dbReference type="SAM" id="SignalP"/>
    </source>
</evidence>
<keyword evidence="1" id="KW-0732">Signal</keyword>